<name>X0ZX59_9ZZZZ</name>
<keyword evidence="4" id="KW-0689">Ribosomal protein</keyword>
<evidence type="ECO:0000256" key="3">
    <source>
        <dbReference type="ARBA" id="ARBA00022884"/>
    </source>
</evidence>
<evidence type="ECO:0008006" key="7">
    <source>
        <dbReference type="Google" id="ProtNLM"/>
    </source>
</evidence>
<keyword evidence="3" id="KW-0694">RNA-binding</keyword>
<evidence type="ECO:0000256" key="5">
    <source>
        <dbReference type="ARBA" id="ARBA00023274"/>
    </source>
</evidence>
<dbReference type="PIRSF" id="PIRSF002131">
    <property type="entry name" value="Ribosomal_S11"/>
    <property type="match status" value="1"/>
</dbReference>
<dbReference type="GO" id="GO:0005840">
    <property type="term" value="C:ribosome"/>
    <property type="evidence" value="ECO:0007669"/>
    <property type="project" value="UniProtKB-KW"/>
</dbReference>
<dbReference type="PANTHER" id="PTHR11759">
    <property type="entry name" value="40S RIBOSOMAL PROTEIN S14/30S RIBOSOMAL PROTEIN S11"/>
    <property type="match status" value="1"/>
</dbReference>
<proteinExistence type="inferred from homology"/>
<accession>X0ZX59</accession>
<dbReference type="SUPFAM" id="SSF53137">
    <property type="entry name" value="Translational machinery components"/>
    <property type="match status" value="1"/>
</dbReference>
<evidence type="ECO:0000313" key="6">
    <source>
        <dbReference type="EMBL" id="GAG74435.1"/>
    </source>
</evidence>
<dbReference type="EMBL" id="BART01000710">
    <property type="protein sequence ID" value="GAG74435.1"/>
    <property type="molecule type" value="Genomic_DNA"/>
</dbReference>
<dbReference type="NCBIfam" id="TIGR03632">
    <property type="entry name" value="uS11_bact"/>
    <property type="match status" value="1"/>
</dbReference>
<dbReference type="Pfam" id="PF00411">
    <property type="entry name" value="Ribosomal_S11"/>
    <property type="match status" value="1"/>
</dbReference>
<comment type="similarity">
    <text evidence="1">Belongs to the universal ribosomal protein uS11 family.</text>
</comment>
<reference evidence="6" key="1">
    <citation type="journal article" date="2014" name="Front. Microbiol.">
        <title>High frequency of phylogenetically diverse reductive dehalogenase-homologous genes in deep subseafloor sedimentary metagenomes.</title>
        <authorList>
            <person name="Kawai M."/>
            <person name="Futagami T."/>
            <person name="Toyoda A."/>
            <person name="Takaki Y."/>
            <person name="Nishi S."/>
            <person name="Hori S."/>
            <person name="Arai W."/>
            <person name="Tsubouchi T."/>
            <person name="Morono Y."/>
            <person name="Uchiyama I."/>
            <person name="Ito T."/>
            <person name="Fujiyama A."/>
            <person name="Inagaki F."/>
            <person name="Takami H."/>
        </authorList>
    </citation>
    <scope>NUCLEOTIDE SEQUENCE</scope>
    <source>
        <strain evidence="6">Expedition CK06-06</strain>
    </source>
</reference>
<dbReference type="FunFam" id="3.30.420.80:FF:000001">
    <property type="entry name" value="30S ribosomal protein S11"/>
    <property type="match status" value="1"/>
</dbReference>
<dbReference type="HAMAP" id="MF_01310">
    <property type="entry name" value="Ribosomal_uS11"/>
    <property type="match status" value="1"/>
</dbReference>
<evidence type="ECO:0000256" key="1">
    <source>
        <dbReference type="ARBA" id="ARBA00006194"/>
    </source>
</evidence>
<dbReference type="InterPro" id="IPR001971">
    <property type="entry name" value="Ribosomal_uS11"/>
</dbReference>
<keyword evidence="2" id="KW-0699">rRNA-binding</keyword>
<sequence>MVTKRGKKGKVRRKVKKNIPHGAVHIQSTFNNTIITFTDLKGNTIAWASSGTAGFKGSRKGTPFAAQLATELATKKAQEHGVKQVDVYIKGAGSGRETAVRSLQALGLQVLNIKDVTPIPHNGCRAKKQRRV</sequence>
<evidence type="ECO:0000256" key="2">
    <source>
        <dbReference type="ARBA" id="ARBA00022730"/>
    </source>
</evidence>
<dbReference type="InterPro" id="IPR018102">
    <property type="entry name" value="Ribosomal_uS11_CS"/>
</dbReference>
<dbReference type="Gene3D" id="3.30.420.80">
    <property type="entry name" value="Ribosomal protein S11"/>
    <property type="match status" value="1"/>
</dbReference>
<dbReference type="GO" id="GO:0006412">
    <property type="term" value="P:translation"/>
    <property type="evidence" value="ECO:0007669"/>
    <property type="project" value="InterPro"/>
</dbReference>
<dbReference type="AlphaFoldDB" id="X0ZX59"/>
<organism evidence="6">
    <name type="scientific">marine sediment metagenome</name>
    <dbReference type="NCBI Taxonomy" id="412755"/>
    <lineage>
        <taxon>unclassified sequences</taxon>
        <taxon>metagenomes</taxon>
        <taxon>ecological metagenomes</taxon>
    </lineage>
</organism>
<dbReference type="InterPro" id="IPR036967">
    <property type="entry name" value="Ribosomal_uS11_sf"/>
</dbReference>
<dbReference type="NCBIfam" id="NF003698">
    <property type="entry name" value="PRK05309.1"/>
    <property type="match status" value="1"/>
</dbReference>
<dbReference type="GO" id="GO:1990904">
    <property type="term" value="C:ribonucleoprotein complex"/>
    <property type="evidence" value="ECO:0007669"/>
    <property type="project" value="UniProtKB-KW"/>
</dbReference>
<keyword evidence="5" id="KW-0687">Ribonucleoprotein</keyword>
<evidence type="ECO:0000256" key="4">
    <source>
        <dbReference type="ARBA" id="ARBA00022980"/>
    </source>
</evidence>
<dbReference type="GO" id="GO:0003735">
    <property type="term" value="F:structural constituent of ribosome"/>
    <property type="evidence" value="ECO:0007669"/>
    <property type="project" value="InterPro"/>
</dbReference>
<comment type="caution">
    <text evidence="6">The sequence shown here is derived from an EMBL/GenBank/DDBJ whole genome shotgun (WGS) entry which is preliminary data.</text>
</comment>
<gene>
    <name evidence="6" type="ORF">S01H4_03041</name>
</gene>
<dbReference type="GO" id="GO:0019843">
    <property type="term" value="F:rRNA binding"/>
    <property type="evidence" value="ECO:0007669"/>
    <property type="project" value="UniProtKB-KW"/>
</dbReference>
<protein>
    <recommendedName>
        <fullName evidence="7">30S ribosomal protein S11</fullName>
    </recommendedName>
</protein>
<dbReference type="InterPro" id="IPR019981">
    <property type="entry name" value="Ribosomal_uS11_bac-type"/>
</dbReference>
<dbReference type="PROSITE" id="PS00054">
    <property type="entry name" value="RIBOSOMAL_S11"/>
    <property type="match status" value="1"/>
</dbReference>